<dbReference type="PANTHER" id="PTHR44411">
    <property type="entry name" value="THO COMPLEX SUBUNIT 6 HOMOLOG"/>
    <property type="match status" value="1"/>
</dbReference>
<dbReference type="Gramene" id="ESQ29435">
    <property type="protein sequence ID" value="ESQ29435"/>
    <property type="gene ID" value="EUTSA_v10023917mg"/>
</dbReference>
<keyword evidence="1" id="KW-0853">WD repeat</keyword>
<name>V4JVJ9_EUTSA</name>
<accession>V4JVJ9</accession>
<evidence type="ECO:0000313" key="2">
    <source>
        <dbReference type="EMBL" id="ESQ29435.1"/>
    </source>
</evidence>
<dbReference type="KEGG" id="eus:EUTSA_v10023917mg"/>
<dbReference type="eggNOG" id="KOG0649">
    <property type="taxonomic scope" value="Eukaryota"/>
</dbReference>
<dbReference type="Proteomes" id="UP000030689">
    <property type="component" value="Unassembled WGS sequence"/>
</dbReference>
<organism evidence="2 3">
    <name type="scientific">Eutrema salsugineum</name>
    <name type="common">Saltwater cress</name>
    <name type="synonym">Sisymbrium salsugineum</name>
    <dbReference type="NCBI Taxonomy" id="72664"/>
    <lineage>
        <taxon>Eukaryota</taxon>
        <taxon>Viridiplantae</taxon>
        <taxon>Streptophyta</taxon>
        <taxon>Embryophyta</taxon>
        <taxon>Tracheophyta</taxon>
        <taxon>Spermatophyta</taxon>
        <taxon>Magnoliopsida</taxon>
        <taxon>eudicotyledons</taxon>
        <taxon>Gunneridae</taxon>
        <taxon>Pentapetalae</taxon>
        <taxon>rosids</taxon>
        <taxon>malvids</taxon>
        <taxon>Brassicales</taxon>
        <taxon>Brassicaceae</taxon>
        <taxon>Eutremeae</taxon>
        <taxon>Eutrema</taxon>
    </lineage>
</organism>
<dbReference type="PANTHER" id="PTHR44411:SF1">
    <property type="entry name" value="THO COMPLEX SUBUNIT 6 HOMOLOG"/>
    <property type="match status" value="1"/>
</dbReference>
<evidence type="ECO:0000256" key="1">
    <source>
        <dbReference type="ARBA" id="ARBA00022574"/>
    </source>
</evidence>
<dbReference type="InterPro" id="IPR042626">
    <property type="entry name" value="THOC6"/>
</dbReference>
<dbReference type="STRING" id="72664.V4JVJ9"/>
<keyword evidence="3" id="KW-1185">Reference proteome</keyword>
<dbReference type="AlphaFoldDB" id="V4JVJ9"/>
<gene>
    <name evidence="2" type="ORF">EUTSA_v10023917mg</name>
</gene>
<protein>
    <submittedName>
        <fullName evidence="2">Uncharacterized protein</fullName>
    </submittedName>
</protein>
<dbReference type="GO" id="GO:0000346">
    <property type="term" value="C:transcription export complex"/>
    <property type="evidence" value="ECO:0007669"/>
    <property type="project" value="TreeGrafter"/>
</dbReference>
<reference evidence="2 3" key="1">
    <citation type="journal article" date="2013" name="Front. Plant Sci.">
        <title>The Reference Genome of the Halophytic Plant Eutrema salsugineum.</title>
        <authorList>
            <person name="Yang R."/>
            <person name="Jarvis D.E."/>
            <person name="Chen H."/>
            <person name="Beilstein M.A."/>
            <person name="Grimwood J."/>
            <person name="Jenkins J."/>
            <person name="Shu S."/>
            <person name="Prochnik S."/>
            <person name="Xin M."/>
            <person name="Ma C."/>
            <person name="Schmutz J."/>
            <person name="Wing R.A."/>
            <person name="Mitchell-Olds T."/>
            <person name="Schumaker K.S."/>
            <person name="Wang X."/>
        </authorList>
    </citation>
    <scope>NUCLEOTIDE SEQUENCE [LARGE SCALE GENOMIC DNA]</scope>
</reference>
<sequence length="137" mass="15026">MENSTSSIFFDISEENPNLLGVKLRRRVISSQPRRGPWGALSPMPEINAISVDSESGSVFTAAGDSSAYCWDVGYSDYLHCVISRSSASQAKLCTLKGFLLLCQPDCKTGKCIKVIGSQDKKFRFRISFMVLDGSES</sequence>
<dbReference type="GO" id="GO:0006406">
    <property type="term" value="P:mRNA export from nucleus"/>
    <property type="evidence" value="ECO:0007669"/>
    <property type="project" value="TreeGrafter"/>
</dbReference>
<dbReference type="GO" id="GO:0000347">
    <property type="term" value="C:THO complex"/>
    <property type="evidence" value="ECO:0007669"/>
    <property type="project" value="TreeGrafter"/>
</dbReference>
<proteinExistence type="predicted"/>
<evidence type="ECO:0000313" key="3">
    <source>
        <dbReference type="Proteomes" id="UP000030689"/>
    </source>
</evidence>
<dbReference type="EMBL" id="KI517881">
    <property type="protein sequence ID" value="ESQ29435.1"/>
    <property type="molecule type" value="Genomic_DNA"/>
</dbReference>